<evidence type="ECO:0000313" key="2">
    <source>
        <dbReference type="EMBL" id="BAE84861.1"/>
    </source>
</evidence>
<reference evidence="2 3" key="1">
    <citation type="journal article" date="2006" name="J. Bacteriol.">
        <title>Complete genome sequence of the dehalorespiring bacterium Desulfitobacterium hafniense Y51 and comparison with Dehalococcoides ethenogenes 195.</title>
        <authorList>
            <person name="Nonaka H."/>
            <person name="Keresztes G."/>
            <person name="Shinoda Y."/>
            <person name="Ikenaga Y."/>
            <person name="Abe M."/>
            <person name="Naito K."/>
            <person name="Inatomi K."/>
            <person name="Furukawa K."/>
            <person name="Inui M."/>
            <person name="Yukawa H."/>
        </authorList>
    </citation>
    <scope>NUCLEOTIDE SEQUENCE [LARGE SCALE GENOMIC DNA]</scope>
    <source>
        <strain evidence="2 3">Y51</strain>
    </source>
</reference>
<dbReference type="AlphaFoldDB" id="Q24SY1"/>
<dbReference type="NCBIfam" id="NF006149">
    <property type="entry name" value="PRK08296.1-1"/>
    <property type="match status" value="1"/>
</dbReference>
<name>Q24SY1_DESHY</name>
<dbReference type="HOGENOM" id="CLU_031538_0_0_9"/>
<evidence type="ECO:0000259" key="1">
    <source>
        <dbReference type="Pfam" id="PF00391"/>
    </source>
</evidence>
<dbReference type="eggNOG" id="COG1080">
    <property type="taxonomic scope" value="Bacteria"/>
</dbReference>
<dbReference type="InterPro" id="IPR036637">
    <property type="entry name" value="Phosphohistidine_dom_sf"/>
</dbReference>
<dbReference type="InterPro" id="IPR051549">
    <property type="entry name" value="PEP_Utilizing_Enz"/>
</dbReference>
<accession>Q24SY1</accession>
<evidence type="ECO:0000313" key="3">
    <source>
        <dbReference type="Proteomes" id="UP000001946"/>
    </source>
</evidence>
<dbReference type="STRING" id="138119.DSY3072"/>
<sequence>MKCGEVEDMPLWEAKGFWMRDSIHWPRPVHPLFVSYGLNPVEIGSVHAFEEFSIPSLKYEYLVLHGYVFQRIVSIGGDPPPVMERFPFLFHLWRINPLLRSRVLGFEKFLREKGFENHVRAWQDVWEPEAQERLKPIRNFERAKAGLEELANQLERCYDYLCWAWNPHNKVVMVGMYIRERWMEVCKRLFNLTEFEAYELVQMNDPAVFNTMNRLLTLARRAAADPAIKDSLSLPSEKALEQLANTWFGEELEGFIEAEGDRPADGFEFGPTWREMPEMVVGIIKSLMGSDYPTTEDSDFQAYRLGRVNELRSTLAGREREEFDTWLELAEQVQPLSEIHDYLLMTVPLCHTRYAALEAGKRLVQKGILDGSEDTLFLYREELLSALRENSLHPDLKGLVAKRKAEHSQNYSLMPPQTIGKAPMVPPLHVFPPIAAEGMKIFLKQYSLIEVQKEVPLELSAEGELFGTPGSPGVAEGPVRIIHTAEEFHLVQEGEVLVCPLTTPTWTVLFPYVAALITDSGGALSHAAIVSREYRLPSVVGTINGTKLLHNGQRVRVDGAAGVIQVLD</sequence>
<keyword evidence="2" id="KW-0670">Pyruvate</keyword>
<protein>
    <submittedName>
        <fullName evidence="2">Putative phosphoenolpyruvate synthase</fullName>
    </submittedName>
</protein>
<dbReference type="SUPFAM" id="SSF52009">
    <property type="entry name" value="Phosphohistidine domain"/>
    <property type="match status" value="1"/>
</dbReference>
<dbReference type="PANTHER" id="PTHR43615:SF1">
    <property type="entry name" value="PPDK_N DOMAIN-CONTAINING PROTEIN"/>
    <property type="match status" value="1"/>
</dbReference>
<keyword evidence="3" id="KW-1185">Reference proteome</keyword>
<gene>
    <name evidence="2" type="ordered locus">DSY3072</name>
</gene>
<dbReference type="EMBL" id="AP008230">
    <property type="protein sequence ID" value="BAE84861.1"/>
    <property type="molecule type" value="Genomic_DNA"/>
</dbReference>
<dbReference type="InterPro" id="IPR008279">
    <property type="entry name" value="PEP-util_enz_mobile_dom"/>
</dbReference>
<dbReference type="GO" id="GO:0016772">
    <property type="term" value="F:transferase activity, transferring phosphorus-containing groups"/>
    <property type="evidence" value="ECO:0007669"/>
    <property type="project" value="InterPro"/>
</dbReference>
<dbReference type="Gene3D" id="3.50.30.10">
    <property type="entry name" value="Phosphohistidine domain"/>
    <property type="match status" value="1"/>
</dbReference>
<organism evidence="2 3">
    <name type="scientific">Desulfitobacterium hafniense (strain Y51)</name>
    <dbReference type="NCBI Taxonomy" id="138119"/>
    <lineage>
        <taxon>Bacteria</taxon>
        <taxon>Bacillati</taxon>
        <taxon>Bacillota</taxon>
        <taxon>Clostridia</taxon>
        <taxon>Eubacteriales</taxon>
        <taxon>Desulfitobacteriaceae</taxon>
        <taxon>Desulfitobacterium</taxon>
    </lineage>
</organism>
<feature type="domain" description="PEP-utilising enzyme mobile" evidence="1">
    <location>
        <begin position="492"/>
        <end position="562"/>
    </location>
</feature>
<dbReference type="PANTHER" id="PTHR43615">
    <property type="entry name" value="PHOSPHOENOLPYRUVATE SYNTHASE-RELATED"/>
    <property type="match status" value="1"/>
</dbReference>
<dbReference type="Pfam" id="PF00391">
    <property type="entry name" value="PEP-utilizers"/>
    <property type="match status" value="1"/>
</dbReference>
<dbReference type="KEGG" id="dsy:DSY3072"/>
<dbReference type="Proteomes" id="UP000001946">
    <property type="component" value="Chromosome"/>
</dbReference>
<proteinExistence type="predicted"/>